<dbReference type="AlphaFoldDB" id="A0A5M4F9Y0"/>
<gene>
    <name evidence="1" type="ORF">ESP70_013375</name>
</gene>
<dbReference type="Proteomes" id="UP000380867">
    <property type="component" value="Unassembled WGS sequence"/>
</dbReference>
<dbReference type="OrthoDB" id="3173471at2"/>
<keyword evidence="2" id="KW-1185">Reference proteome</keyword>
<evidence type="ECO:0000313" key="1">
    <source>
        <dbReference type="EMBL" id="KAA1395161.1"/>
    </source>
</evidence>
<proteinExistence type="predicted"/>
<reference evidence="1" key="1">
    <citation type="submission" date="2019-09" db="EMBL/GenBank/DDBJ databases">
        <authorList>
            <person name="Li J."/>
        </authorList>
    </citation>
    <scope>NUCLEOTIDE SEQUENCE [LARGE SCALE GENOMIC DNA]</scope>
    <source>
        <strain evidence="1">JCM 14732</strain>
    </source>
</reference>
<protein>
    <recommendedName>
        <fullName evidence="3">DUF559 domain-containing protein</fullName>
    </recommendedName>
</protein>
<evidence type="ECO:0008006" key="3">
    <source>
        <dbReference type="Google" id="ProtNLM"/>
    </source>
</evidence>
<name>A0A5M4F9Y0_9ACTN</name>
<organism evidence="1 2">
    <name type="scientific">Aeromicrobium ginsengisoli</name>
    <dbReference type="NCBI Taxonomy" id="363867"/>
    <lineage>
        <taxon>Bacteria</taxon>
        <taxon>Bacillati</taxon>
        <taxon>Actinomycetota</taxon>
        <taxon>Actinomycetes</taxon>
        <taxon>Propionibacteriales</taxon>
        <taxon>Nocardioidaceae</taxon>
        <taxon>Aeromicrobium</taxon>
    </lineage>
</organism>
<sequence>MPSPIDIPHVLLAGPFTPAAARSVGVSEKVLRGKRFRRLFPRVWVHIDHVMTGLDWIAAATLAMPARAQLSHITRIQALGLDFGATKPLRFTVAGDLHLDLDDIFLHRTEVLPPLDDVGVTPAAAFIQYCADARMIDAIKVGDWLLHGRHMTLLEVAELARRDHWRPGARQVRRVLHHLDGGSRSLKESETRAVLVFSGLPKPDVNRDVRNGRGELLGYGDLVYLLWKLLVEYEGRQHLTDLSQWNSDIDRYQDFRDDGWRYVQVTNEKLDTPKKLVAEVYRQLVSGGYDGPAPVFGDRWAALFAPIRSSGELASKIA</sequence>
<evidence type="ECO:0000313" key="2">
    <source>
        <dbReference type="Proteomes" id="UP000380867"/>
    </source>
</evidence>
<accession>A0A5M4F9Y0</accession>
<dbReference type="EMBL" id="SDPQ02000003">
    <property type="protein sequence ID" value="KAA1395161.1"/>
    <property type="molecule type" value="Genomic_DNA"/>
</dbReference>
<comment type="caution">
    <text evidence="1">The sequence shown here is derived from an EMBL/GenBank/DDBJ whole genome shotgun (WGS) entry which is preliminary data.</text>
</comment>